<evidence type="ECO:0000256" key="3">
    <source>
        <dbReference type="ARBA" id="ARBA00023015"/>
    </source>
</evidence>
<dbReference type="Pfam" id="PF13377">
    <property type="entry name" value="Peripla_BP_3"/>
    <property type="match status" value="1"/>
</dbReference>
<dbReference type="AlphaFoldDB" id="A0A0R2AEA9"/>
<dbReference type="CDD" id="cd01392">
    <property type="entry name" value="HTH_LacI"/>
    <property type="match status" value="1"/>
</dbReference>
<dbReference type="SUPFAM" id="SSF47413">
    <property type="entry name" value="lambda repressor-like DNA-binding domains"/>
    <property type="match status" value="1"/>
</dbReference>
<keyword evidence="4 7" id="KW-0238">DNA-binding</keyword>
<dbReference type="InterPro" id="IPR028082">
    <property type="entry name" value="Peripla_BP_I"/>
</dbReference>
<dbReference type="FunFam" id="1.10.260.40:FF:000002">
    <property type="entry name" value="HTH-type transcriptional repressor PurR"/>
    <property type="match status" value="1"/>
</dbReference>
<dbReference type="CDD" id="cd06298">
    <property type="entry name" value="PBP1_CcpA"/>
    <property type="match status" value="1"/>
</dbReference>
<protein>
    <recommendedName>
        <fullName evidence="1 7">Catabolite control protein A</fullName>
    </recommendedName>
</protein>
<dbReference type="PRINTS" id="PR00036">
    <property type="entry name" value="HTHLACI"/>
</dbReference>
<keyword evidence="3 7" id="KW-0805">Transcription regulation</keyword>
<evidence type="ECO:0000256" key="6">
    <source>
        <dbReference type="ARBA" id="ARBA00023163"/>
    </source>
</evidence>
<dbReference type="GO" id="GO:0003700">
    <property type="term" value="F:DNA-binding transcription factor activity"/>
    <property type="evidence" value="ECO:0007669"/>
    <property type="project" value="TreeGrafter"/>
</dbReference>
<accession>A0A0R2AEA9</accession>
<sequence length="347" mass="38309">MKEVMKNKFWRKANMEKQTITIYDVAHEAGVSMATVSRVVNGNPNVKPATRKKVLEVIDRLDYRPNAVARGLASKKTTTVGVIIPDVTNVYFSSLARGIDDVAAMYKYNIILANSDGNPKKEIQVLNTLLAKQVDGIIFMGNNITDDLRAQFERSKTPIVLAGSVDPKEEVESVHIDYVAAVEEAVSDLINHGNKRVAFISGPLSDPINGQYRLKGYKNVLAKHGIEYDPELVFETDYSYRSGEILWPAMVAAKATAAFVGDDELAAGVINGAQDAGVKVPDEFEVITSNNSKLTEIIRPQMSSITQPLYDIGAVAMRFLTKMMNKETVEEKTIELPYGFIKRSSTK</sequence>
<evidence type="ECO:0000256" key="2">
    <source>
        <dbReference type="ARBA" id="ARBA00022491"/>
    </source>
</evidence>
<dbReference type="NCBIfam" id="TIGR01481">
    <property type="entry name" value="ccpA"/>
    <property type="match status" value="1"/>
</dbReference>
<dbReference type="InterPro" id="IPR006377">
    <property type="entry name" value="CcpA"/>
</dbReference>
<dbReference type="FunFam" id="3.40.50.2300:FF:000012">
    <property type="entry name" value="Catabolite control protein A"/>
    <property type="match status" value="1"/>
</dbReference>
<keyword evidence="5 7" id="KW-0010">Activator</keyword>
<dbReference type="InterPro" id="IPR000843">
    <property type="entry name" value="HTH_LacI"/>
</dbReference>
<dbReference type="PROSITE" id="PS50932">
    <property type="entry name" value="HTH_LACI_2"/>
    <property type="match status" value="1"/>
</dbReference>
<dbReference type="PANTHER" id="PTHR30146">
    <property type="entry name" value="LACI-RELATED TRANSCRIPTIONAL REPRESSOR"/>
    <property type="match status" value="1"/>
</dbReference>
<dbReference type="SUPFAM" id="SSF53822">
    <property type="entry name" value="Periplasmic binding protein-like I"/>
    <property type="match status" value="1"/>
</dbReference>
<comment type="caution">
    <text evidence="9">The sequence shown here is derived from an EMBL/GenBank/DDBJ whole genome shotgun (WGS) entry which is preliminary data.</text>
</comment>
<dbReference type="Gene3D" id="1.10.260.40">
    <property type="entry name" value="lambda repressor-like DNA-binding domains"/>
    <property type="match status" value="1"/>
</dbReference>
<dbReference type="PROSITE" id="PS00356">
    <property type="entry name" value="HTH_LACI_1"/>
    <property type="match status" value="1"/>
</dbReference>
<dbReference type="EMBL" id="AYYP01000015">
    <property type="protein sequence ID" value="KRM65447.1"/>
    <property type="molecule type" value="Genomic_DNA"/>
</dbReference>
<keyword evidence="6 7" id="KW-0804">Transcription</keyword>
<dbReference type="Pfam" id="PF00356">
    <property type="entry name" value="LacI"/>
    <property type="match status" value="1"/>
</dbReference>
<comment type="function">
    <text evidence="7">Global transcriptional regulator of carbon catabolite repression (CCR) and carbon catabolite activation (CCA), which ensures optimal energy usage under diverse conditions.</text>
</comment>
<evidence type="ECO:0000256" key="4">
    <source>
        <dbReference type="ARBA" id="ARBA00023125"/>
    </source>
</evidence>
<gene>
    <name evidence="9" type="ORF">FC14_GL001415</name>
</gene>
<evidence type="ECO:0000256" key="1">
    <source>
        <dbReference type="ARBA" id="ARBA00019435"/>
    </source>
</evidence>
<dbReference type="SMART" id="SM00354">
    <property type="entry name" value="HTH_LACI"/>
    <property type="match status" value="1"/>
</dbReference>
<evidence type="ECO:0000256" key="7">
    <source>
        <dbReference type="RuleBase" id="RU368079"/>
    </source>
</evidence>
<dbReference type="GO" id="GO:0000976">
    <property type="term" value="F:transcription cis-regulatory region binding"/>
    <property type="evidence" value="ECO:0007669"/>
    <property type="project" value="TreeGrafter"/>
</dbReference>
<evidence type="ECO:0000256" key="5">
    <source>
        <dbReference type="ARBA" id="ARBA00023159"/>
    </source>
</evidence>
<evidence type="ECO:0000313" key="10">
    <source>
        <dbReference type="Proteomes" id="UP000051008"/>
    </source>
</evidence>
<proteinExistence type="predicted"/>
<evidence type="ECO:0000259" key="8">
    <source>
        <dbReference type="PROSITE" id="PS50932"/>
    </source>
</evidence>
<dbReference type="InterPro" id="IPR046335">
    <property type="entry name" value="LacI/GalR-like_sensor"/>
</dbReference>
<name>A0A0R2AEA9_9LACO</name>
<organism evidence="9 10">
    <name type="scientific">Ligilactobacillus agilis DSM 20509</name>
    <dbReference type="NCBI Taxonomy" id="1423718"/>
    <lineage>
        <taxon>Bacteria</taxon>
        <taxon>Bacillati</taxon>
        <taxon>Bacillota</taxon>
        <taxon>Bacilli</taxon>
        <taxon>Lactobacillales</taxon>
        <taxon>Lactobacillaceae</taxon>
        <taxon>Ligilactobacillus</taxon>
    </lineage>
</organism>
<evidence type="ECO:0000313" key="9">
    <source>
        <dbReference type="EMBL" id="KRM65447.1"/>
    </source>
</evidence>
<feature type="domain" description="HTH lacI-type" evidence="8">
    <location>
        <begin position="20"/>
        <end position="74"/>
    </location>
</feature>
<reference evidence="9 10" key="1">
    <citation type="journal article" date="2015" name="Genome Announc.">
        <title>Expanding the biotechnology potential of lactobacilli through comparative genomics of 213 strains and associated genera.</title>
        <authorList>
            <person name="Sun Z."/>
            <person name="Harris H.M."/>
            <person name="McCann A."/>
            <person name="Guo C."/>
            <person name="Argimon S."/>
            <person name="Zhang W."/>
            <person name="Yang X."/>
            <person name="Jeffery I.B."/>
            <person name="Cooney J.C."/>
            <person name="Kagawa T.F."/>
            <person name="Liu W."/>
            <person name="Song Y."/>
            <person name="Salvetti E."/>
            <person name="Wrobel A."/>
            <person name="Rasinkangas P."/>
            <person name="Parkhill J."/>
            <person name="Rea M.C."/>
            <person name="O'Sullivan O."/>
            <person name="Ritari J."/>
            <person name="Douillard F.P."/>
            <person name="Paul Ross R."/>
            <person name="Yang R."/>
            <person name="Briner A.E."/>
            <person name="Felis G.E."/>
            <person name="de Vos W.M."/>
            <person name="Barrangou R."/>
            <person name="Klaenhammer T.R."/>
            <person name="Caufield P.W."/>
            <person name="Cui Y."/>
            <person name="Zhang H."/>
            <person name="O'Toole P.W."/>
        </authorList>
    </citation>
    <scope>NUCLEOTIDE SEQUENCE [LARGE SCALE GENOMIC DNA]</scope>
    <source>
        <strain evidence="9 10">DSM 20509</strain>
    </source>
</reference>
<keyword evidence="2 7" id="KW-0678">Repressor</keyword>
<dbReference type="InterPro" id="IPR010982">
    <property type="entry name" value="Lambda_DNA-bd_dom_sf"/>
</dbReference>
<dbReference type="PANTHER" id="PTHR30146:SF150">
    <property type="entry name" value="ARABINOSE METABOLISM TRANSCRIPTIONAL REPRESSOR"/>
    <property type="match status" value="1"/>
</dbReference>
<keyword evidence="10" id="KW-1185">Reference proteome</keyword>
<dbReference type="Gene3D" id="3.40.50.2300">
    <property type="match status" value="2"/>
</dbReference>
<dbReference type="Proteomes" id="UP000051008">
    <property type="component" value="Unassembled WGS sequence"/>
</dbReference>
<dbReference type="PATRIC" id="fig|1423718.3.peg.1476"/>